<protein>
    <recommendedName>
        <fullName evidence="1">PAC domain-containing protein</fullName>
    </recommendedName>
</protein>
<reference evidence="2" key="2">
    <citation type="journal article" date="2021" name="Front. Microbiol.">
        <title>Comprehensive Comparative Genomics and Phenotyping of Methylobacterium Species.</title>
        <authorList>
            <person name="Alessa O."/>
            <person name="Ogura Y."/>
            <person name="Fujitani Y."/>
            <person name="Takami H."/>
            <person name="Hayashi T."/>
            <person name="Sahin N."/>
            <person name="Tani A."/>
        </authorList>
    </citation>
    <scope>NUCLEOTIDE SEQUENCE</scope>
    <source>
        <strain evidence="2">DSM 22415</strain>
    </source>
</reference>
<dbReference type="InterPro" id="IPR013655">
    <property type="entry name" value="PAS_fold_3"/>
</dbReference>
<dbReference type="AlphaFoldDB" id="A0A564G2A8"/>
<gene>
    <name evidence="2" type="ORF">IFDJLNFL_1079</name>
    <name evidence="3" type="ORF">MTDSW087_03861</name>
</gene>
<evidence type="ECO:0000259" key="1">
    <source>
        <dbReference type="PROSITE" id="PS50113"/>
    </source>
</evidence>
<sequence length="201" mass="22229">MKAKIPDGPTCTGASFQLALDATDVIGNWEWTAASDRARVDPFVALLFNVDPDEAELGLPLSAFIDSIHSEDRQRILTLIRQSALEGSSYLAEYRVGSVDGQTRWVLARGRFTCDSVGRPLSGRGILVDITRLRLSEEAFDEADAVFASPLDRLAELAIATRLTIDEMKDDELKRLADALLLGVGRRIAQQQVRDRRRGMN</sequence>
<reference evidence="3 4" key="1">
    <citation type="submission" date="2019-06" db="EMBL/GenBank/DDBJ databases">
        <authorList>
            <person name="Rodrigo-Torres L."/>
            <person name="Arahal R. D."/>
            <person name="Lucena T."/>
        </authorList>
    </citation>
    <scope>NUCLEOTIDE SEQUENCE [LARGE SCALE GENOMIC DNA]</scope>
    <source>
        <strain evidence="3 4">SW08-7</strain>
    </source>
</reference>
<dbReference type="OrthoDB" id="8003951at2"/>
<keyword evidence="5" id="KW-1185">Reference proteome</keyword>
<dbReference type="PROSITE" id="PS50113">
    <property type="entry name" value="PAC"/>
    <property type="match status" value="1"/>
</dbReference>
<dbReference type="InterPro" id="IPR035965">
    <property type="entry name" value="PAS-like_dom_sf"/>
</dbReference>
<dbReference type="InterPro" id="IPR000014">
    <property type="entry name" value="PAS"/>
</dbReference>
<dbReference type="CDD" id="cd00130">
    <property type="entry name" value="PAS"/>
    <property type="match status" value="1"/>
</dbReference>
<accession>A0A564G2A8</accession>
<dbReference type="Gene3D" id="3.30.450.20">
    <property type="entry name" value="PAS domain"/>
    <property type="match status" value="1"/>
</dbReference>
<evidence type="ECO:0000313" key="5">
    <source>
        <dbReference type="Proteomes" id="UP001055303"/>
    </source>
</evidence>
<proteinExistence type="predicted"/>
<dbReference type="InterPro" id="IPR000700">
    <property type="entry name" value="PAS-assoc_C"/>
</dbReference>
<name>A0A564G2A8_9HYPH</name>
<evidence type="ECO:0000313" key="2">
    <source>
        <dbReference type="EMBL" id="GJD55196.1"/>
    </source>
</evidence>
<dbReference type="RefSeq" id="WP_144766520.1">
    <property type="nucleotide sequence ID" value="NZ_BPQI01000020.1"/>
</dbReference>
<reference evidence="2" key="3">
    <citation type="submission" date="2021-08" db="EMBL/GenBank/DDBJ databases">
        <authorList>
            <person name="Tani A."/>
            <person name="Ola A."/>
            <person name="Ogura Y."/>
            <person name="Katsura K."/>
            <person name="Hayashi T."/>
        </authorList>
    </citation>
    <scope>NUCLEOTIDE SEQUENCE</scope>
    <source>
        <strain evidence="2">DSM 22415</strain>
    </source>
</reference>
<dbReference type="Gene3D" id="2.10.70.100">
    <property type="match status" value="1"/>
</dbReference>
<organism evidence="3 4">
    <name type="scientific">Methylobacterium dankookense</name>
    <dbReference type="NCBI Taxonomy" id="560405"/>
    <lineage>
        <taxon>Bacteria</taxon>
        <taxon>Pseudomonadati</taxon>
        <taxon>Pseudomonadota</taxon>
        <taxon>Alphaproteobacteria</taxon>
        <taxon>Hyphomicrobiales</taxon>
        <taxon>Methylobacteriaceae</taxon>
        <taxon>Methylobacterium</taxon>
    </lineage>
</organism>
<feature type="domain" description="PAC" evidence="1">
    <location>
        <begin position="90"/>
        <end position="142"/>
    </location>
</feature>
<evidence type="ECO:0000313" key="4">
    <source>
        <dbReference type="Proteomes" id="UP000401717"/>
    </source>
</evidence>
<dbReference type="Pfam" id="PF08447">
    <property type="entry name" value="PAS_3"/>
    <property type="match status" value="1"/>
</dbReference>
<dbReference type="EMBL" id="BPQI01000020">
    <property type="protein sequence ID" value="GJD55196.1"/>
    <property type="molecule type" value="Genomic_DNA"/>
</dbReference>
<dbReference type="Proteomes" id="UP001055303">
    <property type="component" value="Unassembled WGS sequence"/>
</dbReference>
<evidence type="ECO:0000313" key="3">
    <source>
        <dbReference type="EMBL" id="VUF14146.1"/>
    </source>
</evidence>
<dbReference type="Proteomes" id="UP000401717">
    <property type="component" value="Unassembled WGS sequence"/>
</dbReference>
<dbReference type="EMBL" id="CABFVH010000028">
    <property type="protein sequence ID" value="VUF14146.1"/>
    <property type="molecule type" value="Genomic_DNA"/>
</dbReference>
<dbReference type="SUPFAM" id="SSF55785">
    <property type="entry name" value="PYP-like sensor domain (PAS domain)"/>
    <property type="match status" value="1"/>
</dbReference>